<evidence type="ECO:0000313" key="2">
    <source>
        <dbReference type="EMBL" id="KAF2642742.1"/>
    </source>
</evidence>
<dbReference type="EMBL" id="MU006781">
    <property type="protein sequence ID" value="KAF2642742.1"/>
    <property type="molecule type" value="Genomic_DNA"/>
</dbReference>
<dbReference type="Proteomes" id="UP000799753">
    <property type="component" value="Unassembled WGS sequence"/>
</dbReference>
<evidence type="ECO:0000313" key="3">
    <source>
        <dbReference type="Proteomes" id="UP000799753"/>
    </source>
</evidence>
<gene>
    <name evidence="2" type="ORF">P280DRAFT_468055</name>
</gene>
<evidence type="ECO:0000256" key="1">
    <source>
        <dbReference type="SAM" id="MobiDB-lite"/>
    </source>
</evidence>
<keyword evidence="3" id="KW-1185">Reference proteome</keyword>
<name>A0A6A6S6C9_9PLEO</name>
<reference evidence="2" key="1">
    <citation type="journal article" date="2020" name="Stud. Mycol.">
        <title>101 Dothideomycetes genomes: a test case for predicting lifestyles and emergence of pathogens.</title>
        <authorList>
            <person name="Haridas S."/>
            <person name="Albert R."/>
            <person name="Binder M."/>
            <person name="Bloem J."/>
            <person name="Labutti K."/>
            <person name="Salamov A."/>
            <person name="Andreopoulos B."/>
            <person name="Baker S."/>
            <person name="Barry K."/>
            <person name="Bills G."/>
            <person name="Bluhm B."/>
            <person name="Cannon C."/>
            <person name="Castanera R."/>
            <person name="Culley D."/>
            <person name="Daum C."/>
            <person name="Ezra D."/>
            <person name="Gonzalez J."/>
            <person name="Henrissat B."/>
            <person name="Kuo A."/>
            <person name="Liang C."/>
            <person name="Lipzen A."/>
            <person name="Lutzoni F."/>
            <person name="Magnuson J."/>
            <person name="Mondo S."/>
            <person name="Nolan M."/>
            <person name="Ohm R."/>
            <person name="Pangilinan J."/>
            <person name="Park H.-J."/>
            <person name="Ramirez L."/>
            <person name="Alfaro M."/>
            <person name="Sun H."/>
            <person name="Tritt A."/>
            <person name="Yoshinaga Y."/>
            <person name="Zwiers L.-H."/>
            <person name="Turgeon B."/>
            <person name="Goodwin S."/>
            <person name="Spatafora J."/>
            <person name="Crous P."/>
            <person name="Grigoriev I."/>
        </authorList>
    </citation>
    <scope>NUCLEOTIDE SEQUENCE</scope>
    <source>
        <strain evidence="2">CBS 473.64</strain>
    </source>
</reference>
<dbReference type="AlphaFoldDB" id="A0A6A6S6C9"/>
<protein>
    <submittedName>
        <fullName evidence="2">Uncharacterized protein</fullName>
    </submittedName>
</protein>
<proteinExistence type="predicted"/>
<organism evidence="2 3">
    <name type="scientific">Massarina eburnea CBS 473.64</name>
    <dbReference type="NCBI Taxonomy" id="1395130"/>
    <lineage>
        <taxon>Eukaryota</taxon>
        <taxon>Fungi</taxon>
        <taxon>Dikarya</taxon>
        <taxon>Ascomycota</taxon>
        <taxon>Pezizomycotina</taxon>
        <taxon>Dothideomycetes</taxon>
        <taxon>Pleosporomycetidae</taxon>
        <taxon>Pleosporales</taxon>
        <taxon>Massarineae</taxon>
        <taxon>Massarinaceae</taxon>
        <taxon>Massarina</taxon>
    </lineage>
</organism>
<accession>A0A6A6S6C9</accession>
<feature type="region of interest" description="Disordered" evidence="1">
    <location>
        <begin position="40"/>
        <end position="62"/>
    </location>
</feature>
<sequence length="94" mass="10512">MFSLSTSAGAGGLVALLVPLYSPLLSSHYLDPVEKKALRDSKPTLITSKRRRPNPSRPNHLLRNVRPSVQEVRICNRSLNRFAKKADMGEDWAN</sequence>